<evidence type="ECO:0000313" key="24">
    <source>
        <dbReference type="EMBL" id="ABQ76059.1"/>
    </source>
</evidence>
<proteinExistence type="predicted"/>
<evidence type="ECO:0000256" key="5">
    <source>
        <dbReference type="ARBA" id="ARBA00014116"/>
    </source>
</evidence>
<evidence type="ECO:0000256" key="11">
    <source>
        <dbReference type="ARBA" id="ARBA00022801"/>
    </source>
</evidence>
<dbReference type="AlphaFoldDB" id="A5YSV2"/>
<reference evidence="24" key="1">
    <citation type="journal article" date="2007" name="ISME J.">
        <title>Genomic plasticity in prokaryotes: the case of the square haloarchaeon.</title>
        <authorList>
            <person name="Cuadros-Orellana S."/>
            <person name="Martin-Cuadrado A.B."/>
            <person name="Legault B."/>
            <person name="D'Auria G."/>
            <person name="Zhaxybayeva O."/>
            <person name="Papke R.T."/>
            <person name="Rodriguez-Valera F."/>
        </authorList>
    </citation>
    <scope>NUCLEOTIDE SEQUENCE</scope>
</reference>
<evidence type="ECO:0000256" key="4">
    <source>
        <dbReference type="ARBA" id="ARBA00004613"/>
    </source>
</evidence>
<evidence type="ECO:0000259" key="23">
    <source>
        <dbReference type="Pfam" id="PF04389"/>
    </source>
</evidence>
<feature type="domain" description="Peptidase M28" evidence="23">
    <location>
        <begin position="251"/>
        <end position="430"/>
    </location>
</feature>
<keyword evidence="21" id="KW-0472">Membrane</keyword>
<name>A5YSV2_9EURY</name>
<dbReference type="GO" id="GO:0005576">
    <property type="term" value="C:extracellular region"/>
    <property type="evidence" value="ECO:0007669"/>
    <property type="project" value="UniProtKB-SubCell"/>
</dbReference>
<evidence type="ECO:0000256" key="8">
    <source>
        <dbReference type="ARBA" id="ARBA00022670"/>
    </source>
</evidence>
<keyword evidence="17" id="KW-0325">Glycoprotein</keyword>
<evidence type="ECO:0000256" key="20">
    <source>
        <dbReference type="ARBA" id="ARBA00033328"/>
    </source>
</evidence>
<evidence type="ECO:0000256" key="21">
    <source>
        <dbReference type="SAM" id="Phobius"/>
    </source>
</evidence>
<evidence type="ECO:0000256" key="7">
    <source>
        <dbReference type="ARBA" id="ARBA00022645"/>
    </source>
</evidence>
<evidence type="ECO:0000256" key="13">
    <source>
        <dbReference type="ARBA" id="ARBA00022833"/>
    </source>
</evidence>
<dbReference type="PANTHER" id="PTHR12053">
    <property type="entry name" value="PROTEASE FAMILY M28 PLASMA GLUTAMATE CARBOXYPEPTIDASE-RELATED"/>
    <property type="match status" value="1"/>
</dbReference>
<dbReference type="Pfam" id="PF04389">
    <property type="entry name" value="Peptidase_M28"/>
    <property type="match status" value="1"/>
</dbReference>
<keyword evidence="11" id="KW-0378">Hydrolase</keyword>
<keyword evidence="14" id="KW-0333">Golgi apparatus</keyword>
<evidence type="ECO:0000256" key="6">
    <source>
        <dbReference type="ARBA" id="ARBA00022525"/>
    </source>
</evidence>
<keyword evidence="21" id="KW-0812">Transmembrane</keyword>
<evidence type="ECO:0000256" key="12">
    <source>
        <dbReference type="ARBA" id="ARBA00022824"/>
    </source>
</evidence>
<keyword evidence="6" id="KW-0964">Secreted</keyword>
<evidence type="ECO:0000256" key="10">
    <source>
        <dbReference type="ARBA" id="ARBA00022729"/>
    </source>
</evidence>
<evidence type="ECO:0000256" key="19">
    <source>
        <dbReference type="ARBA" id="ARBA00025833"/>
    </source>
</evidence>
<evidence type="ECO:0000256" key="3">
    <source>
        <dbReference type="ARBA" id="ARBA00004555"/>
    </source>
</evidence>
<dbReference type="InterPro" id="IPR039866">
    <property type="entry name" value="CPQ"/>
</dbReference>
<keyword evidence="10" id="KW-0732">Signal</keyword>
<keyword evidence="15" id="KW-0482">Metalloprotease</keyword>
<keyword evidence="8" id="KW-0645">Protease</keyword>
<evidence type="ECO:0000259" key="22">
    <source>
        <dbReference type="Pfam" id="PF02225"/>
    </source>
</evidence>
<dbReference type="Gene3D" id="3.50.30.30">
    <property type="match status" value="1"/>
</dbReference>
<comment type="subcellular location">
    <subcellularLocation>
        <location evidence="1">Endoplasmic reticulum</location>
    </subcellularLocation>
    <subcellularLocation>
        <location evidence="3">Golgi apparatus</location>
    </subcellularLocation>
    <subcellularLocation>
        <location evidence="2">Lysosome</location>
    </subcellularLocation>
    <subcellularLocation>
        <location evidence="4">Secreted</location>
    </subcellularLocation>
</comment>
<evidence type="ECO:0000256" key="2">
    <source>
        <dbReference type="ARBA" id="ARBA00004371"/>
    </source>
</evidence>
<dbReference type="SUPFAM" id="SSF53187">
    <property type="entry name" value="Zn-dependent exopeptidases"/>
    <property type="match status" value="1"/>
</dbReference>
<keyword evidence="18" id="KW-0458">Lysosome</keyword>
<dbReference type="Pfam" id="PF02225">
    <property type="entry name" value="PA"/>
    <property type="match status" value="1"/>
</dbReference>
<evidence type="ECO:0000256" key="1">
    <source>
        <dbReference type="ARBA" id="ARBA00004240"/>
    </source>
</evidence>
<protein>
    <recommendedName>
        <fullName evidence="5">Carboxypeptidase Q</fullName>
    </recommendedName>
    <alternativeName>
        <fullName evidence="20">Plasma glutamate carboxypeptidase</fullName>
    </alternativeName>
</protein>
<keyword evidence="21" id="KW-1133">Transmembrane helix</keyword>
<organism evidence="24">
    <name type="scientific">uncultured haloarchaeon</name>
    <dbReference type="NCBI Taxonomy" id="160804"/>
    <lineage>
        <taxon>Archaea</taxon>
        <taxon>Methanobacteriati</taxon>
        <taxon>Methanobacteriota</taxon>
        <taxon>Stenosarchaea group</taxon>
        <taxon>Halobacteria</taxon>
        <taxon>Halobacteriales</taxon>
        <taxon>Halobacteriaceae</taxon>
        <taxon>environmental samples</taxon>
    </lineage>
</organism>
<dbReference type="CDD" id="cd04819">
    <property type="entry name" value="PA_2"/>
    <property type="match status" value="1"/>
</dbReference>
<dbReference type="InterPro" id="IPR007484">
    <property type="entry name" value="Peptidase_M28"/>
</dbReference>
<dbReference type="EMBL" id="EF583998">
    <property type="protein sequence ID" value="ABQ76059.1"/>
    <property type="molecule type" value="Genomic_DNA"/>
</dbReference>
<dbReference type="InterPro" id="IPR003137">
    <property type="entry name" value="PA_domain"/>
</dbReference>
<feature type="transmembrane region" description="Helical" evidence="21">
    <location>
        <begin position="6"/>
        <end position="31"/>
    </location>
</feature>
<evidence type="ECO:0000256" key="14">
    <source>
        <dbReference type="ARBA" id="ARBA00023034"/>
    </source>
</evidence>
<dbReference type="GO" id="GO:0005764">
    <property type="term" value="C:lysosome"/>
    <property type="evidence" value="ECO:0007669"/>
    <property type="project" value="UniProtKB-SubCell"/>
</dbReference>
<dbReference type="InterPro" id="IPR046450">
    <property type="entry name" value="PA_dom_sf"/>
</dbReference>
<keyword evidence="12" id="KW-0256">Endoplasmic reticulum</keyword>
<accession>A5YSV2</accession>
<sequence>MSTRLTWINALHVLFYFCGIKIVTRVLSYLYKRAFNQHRQQSYMTDWIGETFTSNIGWKHLERLVDIDIRMAGSGGERHAAEVTRDALTDVGARNAHLEEFEIQGWARESAAIHAGDTAQDCIALPRSPSGNVMGELVDIGHGLPTDFDCDLNEKVILAASDIPDWHDRYVHRREKYYRAVNAGASAFIYRNHVNGCLPPTGSVGTEEAPIGEIPAVGVSKEVGKRLSRRFTGDDVVVNTHVDIYDTTSQNIHADLGPKTENAVFLTSHVDAHDIGEGAADNAAGTAIVLEVARALAQRESELDTRVHLLVYGAEEIGLVGSQYDADSRDHETIKAIVNNDGVVRNRTLVCHAHGFDDLIDAADRVAARMDHPIDVPPELNPHSDHWPYVTWGVPGYHIRADTGDVGRGWGHTHADTLDKLSVRDLREQAILLTELVIELASDDTTVAHRPPSAIADQLERENRAEGMQVIGDWPYTKTIDR</sequence>
<evidence type="ECO:0000256" key="16">
    <source>
        <dbReference type="ARBA" id="ARBA00023145"/>
    </source>
</evidence>
<keyword evidence="7" id="KW-0121">Carboxypeptidase</keyword>
<dbReference type="GO" id="GO:0004180">
    <property type="term" value="F:carboxypeptidase activity"/>
    <property type="evidence" value="ECO:0007669"/>
    <property type="project" value="UniProtKB-KW"/>
</dbReference>
<keyword evidence="13" id="KW-0862">Zinc</keyword>
<dbReference type="SUPFAM" id="SSF52025">
    <property type="entry name" value="PA domain"/>
    <property type="match status" value="1"/>
</dbReference>
<dbReference type="Gene3D" id="3.40.630.10">
    <property type="entry name" value="Zn peptidases"/>
    <property type="match status" value="1"/>
</dbReference>
<feature type="domain" description="PA" evidence="22">
    <location>
        <begin position="134"/>
        <end position="227"/>
    </location>
</feature>
<comment type="subunit">
    <text evidence="19">Homodimer. The monomeric form is inactive while the homodimer is active.</text>
</comment>
<evidence type="ECO:0000256" key="9">
    <source>
        <dbReference type="ARBA" id="ARBA00022723"/>
    </source>
</evidence>
<keyword evidence="9" id="KW-0479">Metal-binding</keyword>
<dbReference type="GO" id="GO:0006508">
    <property type="term" value="P:proteolysis"/>
    <property type="evidence" value="ECO:0007669"/>
    <property type="project" value="UniProtKB-KW"/>
</dbReference>
<dbReference type="GO" id="GO:0070573">
    <property type="term" value="F:metallodipeptidase activity"/>
    <property type="evidence" value="ECO:0007669"/>
    <property type="project" value="InterPro"/>
</dbReference>
<dbReference type="PANTHER" id="PTHR12053:SF3">
    <property type="entry name" value="CARBOXYPEPTIDASE Q"/>
    <property type="match status" value="1"/>
</dbReference>
<evidence type="ECO:0000256" key="15">
    <source>
        <dbReference type="ARBA" id="ARBA00023049"/>
    </source>
</evidence>
<evidence type="ECO:0000256" key="18">
    <source>
        <dbReference type="ARBA" id="ARBA00023228"/>
    </source>
</evidence>
<keyword evidence="16" id="KW-0865">Zymogen</keyword>
<dbReference type="GO" id="GO:0046872">
    <property type="term" value="F:metal ion binding"/>
    <property type="evidence" value="ECO:0007669"/>
    <property type="project" value="UniProtKB-KW"/>
</dbReference>
<evidence type="ECO:0000256" key="17">
    <source>
        <dbReference type="ARBA" id="ARBA00023180"/>
    </source>
</evidence>